<keyword evidence="2" id="KW-0460">Magnesium</keyword>
<evidence type="ECO:0000313" key="3">
    <source>
        <dbReference type="EMBL" id="CDW86981.1"/>
    </source>
</evidence>
<dbReference type="InterPro" id="IPR042086">
    <property type="entry name" value="MeTrfase_capping"/>
</dbReference>
<dbReference type="SUPFAM" id="SSF53335">
    <property type="entry name" value="S-adenosyl-L-methionine-dependent methyltransferases"/>
    <property type="match status" value="1"/>
</dbReference>
<dbReference type="PANTHER" id="PTHR31009">
    <property type="entry name" value="S-ADENOSYL-L-METHIONINE:CARBOXYL METHYLTRANSFERASE FAMILY PROTEIN"/>
    <property type="match status" value="1"/>
</dbReference>
<dbReference type="Gene3D" id="3.40.50.150">
    <property type="entry name" value="Vaccinia Virus protein VP39"/>
    <property type="match status" value="1"/>
</dbReference>
<accession>A0A078AY00</accession>
<dbReference type="GO" id="GO:0046872">
    <property type="term" value="F:metal ion binding"/>
    <property type="evidence" value="ECO:0007669"/>
    <property type="project" value="UniProtKB-KW"/>
</dbReference>
<dbReference type="Gene3D" id="1.10.1200.270">
    <property type="entry name" value="Methyltransferase, alpha-helical capping domain"/>
    <property type="match status" value="1"/>
</dbReference>
<proteinExistence type="predicted"/>
<dbReference type="GO" id="GO:0008168">
    <property type="term" value="F:methyltransferase activity"/>
    <property type="evidence" value="ECO:0007669"/>
    <property type="project" value="UniProtKB-KW"/>
</dbReference>
<dbReference type="EMBL" id="CCKQ01015181">
    <property type="protein sequence ID" value="CDW86981.1"/>
    <property type="molecule type" value="Genomic_DNA"/>
</dbReference>
<evidence type="ECO:0000256" key="2">
    <source>
        <dbReference type="ARBA" id="ARBA00022842"/>
    </source>
</evidence>
<dbReference type="InterPro" id="IPR005299">
    <property type="entry name" value="MeTrfase_7"/>
</dbReference>
<sequence>MITDLTSIYTDSIGTKQSFTPSTEYIPTLEDTKSSSRVMDEQYNESCSDWSNVSINTTLKDLTACVERYHNLDPNRFDQTDIPFVIAEYGCATGAASVLPLQTIINAVRRIQPRMTIQIILNDLPENHHGLAISAVSQGLSLYDDIYIMVAGKDFTKQVFPNNSVDIAYSNMTAQIIPQAPCPRDENVFFLANSKNIQSEWGEKWVQAFEKHWESFISNRQKELKTNGQLFVTVLIYDDPILPYQEKETQFYHEVAGVCLKNLLQKYNLADKLQSTLKTSSSMFKSHYIDICDKYNEKIQVVSSNSYDIIDYFYAEYERTKDSRQFGMKVAAYIKGWWAHVLEGGLVSEGVNQQLANTISNEFFDTNLPKFVSERASIYPEYFRVLALSVQKI</sequence>
<keyword evidence="4" id="KW-1185">Reference proteome</keyword>
<dbReference type="InterPro" id="IPR029063">
    <property type="entry name" value="SAM-dependent_MTases_sf"/>
</dbReference>
<evidence type="ECO:0000313" key="4">
    <source>
        <dbReference type="Proteomes" id="UP000039865"/>
    </source>
</evidence>
<dbReference type="InParanoid" id="A0A078AY00"/>
<dbReference type="GO" id="GO:0032259">
    <property type="term" value="P:methylation"/>
    <property type="evidence" value="ECO:0007669"/>
    <property type="project" value="UniProtKB-KW"/>
</dbReference>
<dbReference type="Proteomes" id="UP000039865">
    <property type="component" value="Unassembled WGS sequence"/>
</dbReference>
<dbReference type="OrthoDB" id="1523883at2759"/>
<organism evidence="3 4">
    <name type="scientific">Stylonychia lemnae</name>
    <name type="common">Ciliate</name>
    <dbReference type="NCBI Taxonomy" id="5949"/>
    <lineage>
        <taxon>Eukaryota</taxon>
        <taxon>Sar</taxon>
        <taxon>Alveolata</taxon>
        <taxon>Ciliophora</taxon>
        <taxon>Intramacronucleata</taxon>
        <taxon>Spirotrichea</taxon>
        <taxon>Stichotrichia</taxon>
        <taxon>Sporadotrichida</taxon>
        <taxon>Oxytrichidae</taxon>
        <taxon>Stylonychinae</taxon>
        <taxon>Stylonychia</taxon>
    </lineage>
</organism>
<dbReference type="Pfam" id="PF03492">
    <property type="entry name" value="Methyltransf_7"/>
    <property type="match status" value="1"/>
</dbReference>
<keyword evidence="3" id="KW-0489">Methyltransferase</keyword>
<gene>
    <name evidence="3" type="primary">Contig5951.g6374</name>
    <name evidence="3" type="ORF">STYLEM_16082</name>
</gene>
<evidence type="ECO:0000256" key="1">
    <source>
        <dbReference type="ARBA" id="ARBA00022723"/>
    </source>
</evidence>
<dbReference type="AlphaFoldDB" id="A0A078AY00"/>
<keyword evidence="3" id="KW-0808">Transferase</keyword>
<name>A0A078AY00_STYLE</name>
<protein>
    <submittedName>
        <fullName evidence="3">Sam dependent carboxyl methyltransferase</fullName>
    </submittedName>
</protein>
<keyword evidence="1" id="KW-0479">Metal-binding</keyword>
<reference evidence="3 4" key="1">
    <citation type="submission" date="2014-06" db="EMBL/GenBank/DDBJ databases">
        <authorList>
            <person name="Swart Estienne"/>
        </authorList>
    </citation>
    <scope>NUCLEOTIDE SEQUENCE [LARGE SCALE GENOMIC DNA]</scope>
    <source>
        <strain evidence="3 4">130c</strain>
    </source>
</reference>